<dbReference type="EMBL" id="BGZK01001717">
    <property type="protein sequence ID" value="GBP85123.1"/>
    <property type="molecule type" value="Genomic_DNA"/>
</dbReference>
<proteinExistence type="predicted"/>
<feature type="region of interest" description="Disordered" evidence="1">
    <location>
        <begin position="162"/>
        <end position="188"/>
    </location>
</feature>
<dbReference type="Proteomes" id="UP000299102">
    <property type="component" value="Unassembled WGS sequence"/>
</dbReference>
<sequence>MHTRNPGGATSVISDRRTRILSSPRWLMSEISRDLLSPSTNTLPLHRHFHPSSDVLFSPERPCKNMSASCVEPATGSLTEFSIHIEVERVHPRSGRAEPRTKARLIFHEEHPKIYLWQATCKTNTYKKRRGPVAGGDPTSFRAAYESRSSRISGIRRITRRVWRGRSRKRAEPPPAHDGGGPRVEVHE</sequence>
<reference evidence="2 3" key="1">
    <citation type="journal article" date="2019" name="Commun. Biol.">
        <title>The bagworm genome reveals a unique fibroin gene that provides high tensile strength.</title>
        <authorList>
            <person name="Kono N."/>
            <person name="Nakamura H."/>
            <person name="Ohtoshi R."/>
            <person name="Tomita M."/>
            <person name="Numata K."/>
            <person name="Arakawa K."/>
        </authorList>
    </citation>
    <scope>NUCLEOTIDE SEQUENCE [LARGE SCALE GENOMIC DNA]</scope>
</reference>
<comment type="caution">
    <text evidence="2">The sequence shown here is derived from an EMBL/GenBank/DDBJ whole genome shotgun (WGS) entry which is preliminary data.</text>
</comment>
<evidence type="ECO:0000313" key="2">
    <source>
        <dbReference type="EMBL" id="GBP85123.1"/>
    </source>
</evidence>
<evidence type="ECO:0000256" key="1">
    <source>
        <dbReference type="SAM" id="MobiDB-lite"/>
    </source>
</evidence>
<dbReference type="AlphaFoldDB" id="A0A4C1ZD84"/>
<name>A0A4C1ZD84_EUMVA</name>
<gene>
    <name evidence="2" type="ORF">EVAR_59143_1</name>
</gene>
<keyword evidence="3" id="KW-1185">Reference proteome</keyword>
<evidence type="ECO:0000313" key="3">
    <source>
        <dbReference type="Proteomes" id="UP000299102"/>
    </source>
</evidence>
<organism evidence="2 3">
    <name type="scientific">Eumeta variegata</name>
    <name type="common">Bagworm moth</name>
    <name type="synonym">Eumeta japonica</name>
    <dbReference type="NCBI Taxonomy" id="151549"/>
    <lineage>
        <taxon>Eukaryota</taxon>
        <taxon>Metazoa</taxon>
        <taxon>Ecdysozoa</taxon>
        <taxon>Arthropoda</taxon>
        <taxon>Hexapoda</taxon>
        <taxon>Insecta</taxon>
        <taxon>Pterygota</taxon>
        <taxon>Neoptera</taxon>
        <taxon>Endopterygota</taxon>
        <taxon>Lepidoptera</taxon>
        <taxon>Glossata</taxon>
        <taxon>Ditrysia</taxon>
        <taxon>Tineoidea</taxon>
        <taxon>Psychidae</taxon>
        <taxon>Oiketicinae</taxon>
        <taxon>Eumeta</taxon>
    </lineage>
</organism>
<protein>
    <submittedName>
        <fullName evidence="2">Uncharacterized protein</fullName>
    </submittedName>
</protein>
<accession>A0A4C1ZD84</accession>